<dbReference type="Proteomes" id="UP000567179">
    <property type="component" value="Unassembled WGS sequence"/>
</dbReference>
<comment type="caution">
    <text evidence="3">The sequence shown here is derived from an EMBL/GenBank/DDBJ whole genome shotgun (WGS) entry which is preliminary data.</text>
</comment>
<protein>
    <recommendedName>
        <fullName evidence="2">Arrestin-like N-terminal domain-containing protein</fullName>
    </recommendedName>
</protein>
<name>A0A8H5BNX4_9AGAR</name>
<dbReference type="OrthoDB" id="3261578at2759"/>
<dbReference type="InterPro" id="IPR014752">
    <property type="entry name" value="Arrestin-like_C"/>
</dbReference>
<evidence type="ECO:0000313" key="4">
    <source>
        <dbReference type="Proteomes" id="UP000567179"/>
    </source>
</evidence>
<proteinExistence type="predicted"/>
<dbReference type="Gene3D" id="2.60.40.640">
    <property type="match status" value="1"/>
</dbReference>
<dbReference type="EMBL" id="JAACJJ010000014">
    <property type="protein sequence ID" value="KAF5326885.1"/>
    <property type="molecule type" value="Genomic_DNA"/>
</dbReference>
<sequence>MSAAIGVLPLPPSYDVVPPPDLSDLSSLISSDLQLSDLPSYSRSPAQAPVASSGPARSTGRSPPQEFHYELNKKGKTFAILTIIADGQISRQMPIFIEGQPVKGRVQLMLDKPDAIQSVTINVLGQFITGANQGEQLSFIDISHTLWTQTDGEPRNVNSGDGDSSPTTPNPPTKYSGKLVGNYTWSFSIDLPKQVVVPYGKQNEPQIFTPPQTFNERHTRASINYEVSLRLGRNKLRVDHRIPAAFGYIPITRPPPMPPLRLQAYAQGTSLLGPTIDPDGWHSTDAVSIKGRAFNSRAFNIQCKLFLAKPLAYTRGSVIPLCLRLESPDAQVLDMLSNPKAIVTRMRRRIKYHYNAEKTVESFAWRDAIDHSQLALWWPSAEGSEDRHGRVRYVNGELHLRSDIKPTSAMSSFRVEYSIVLFQFDAVGVDCSESPEDLIEQPVDIVTAYAPGARPRMLAPPGYEADIAVQQVTQVVSVERMGFF</sequence>
<dbReference type="AlphaFoldDB" id="A0A8H5BNX4"/>
<organism evidence="3 4">
    <name type="scientific">Psilocybe cf. subviscida</name>
    <dbReference type="NCBI Taxonomy" id="2480587"/>
    <lineage>
        <taxon>Eukaryota</taxon>
        <taxon>Fungi</taxon>
        <taxon>Dikarya</taxon>
        <taxon>Basidiomycota</taxon>
        <taxon>Agaricomycotina</taxon>
        <taxon>Agaricomycetes</taxon>
        <taxon>Agaricomycetidae</taxon>
        <taxon>Agaricales</taxon>
        <taxon>Agaricineae</taxon>
        <taxon>Strophariaceae</taxon>
        <taxon>Psilocybe</taxon>
    </lineage>
</organism>
<keyword evidence="4" id="KW-1185">Reference proteome</keyword>
<evidence type="ECO:0000259" key="2">
    <source>
        <dbReference type="Pfam" id="PF00339"/>
    </source>
</evidence>
<dbReference type="Pfam" id="PF00339">
    <property type="entry name" value="Arrestin_N"/>
    <property type="match status" value="1"/>
</dbReference>
<reference evidence="3 4" key="1">
    <citation type="journal article" date="2020" name="ISME J.">
        <title>Uncovering the hidden diversity of litter-decomposition mechanisms in mushroom-forming fungi.</title>
        <authorList>
            <person name="Floudas D."/>
            <person name="Bentzer J."/>
            <person name="Ahren D."/>
            <person name="Johansson T."/>
            <person name="Persson P."/>
            <person name="Tunlid A."/>
        </authorList>
    </citation>
    <scope>NUCLEOTIDE SEQUENCE [LARGE SCALE GENOMIC DNA]</scope>
    <source>
        <strain evidence="3 4">CBS 101986</strain>
    </source>
</reference>
<feature type="region of interest" description="Disordered" evidence="1">
    <location>
        <begin position="40"/>
        <end position="65"/>
    </location>
</feature>
<dbReference type="InterPro" id="IPR011021">
    <property type="entry name" value="Arrestin-like_N"/>
</dbReference>
<feature type="compositionally biased region" description="Polar residues" evidence="1">
    <location>
        <begin position="150"/>
        <end position="167"/>
    </location>
</feature>
<accession>A0A8H5BNX4</accession>
<feature type="region of interest" description="Disordered" evidence="1">
    <location>
        <begin position="150"/>
        <end position="175"/>
    </location>
</feature>
<evidence type="ECO:0000256" key="1">
    <source>
        <dbReference type="SAM" id="MobiDB-lite"/>
    </source>
</evidence>
<evidence type="ECO:0000313" key="3">
    <source>
        <dbReference type="EMBL" id="KAF5326885.1"/>
    </source>
</evidence>
<feature type="domain" description="Arrestin-like N-terminal" evidence="2">
    <location>
        <begin position="89"/>
        <end position="233"/>
    </location>
</feature>
<gene>
    <name evidence="3" type="ORF">D9619_004143</name>
</gene>